<keyword evidence="12" id="KW-1185">Reference proteome</keyword>
<keyword evidence="9 10" id="KW-0472">Membrane</keyword>
<evidence type="ECO:0000256" key="9">
    <source>
        <dbReference type="ARBA" id="ARBA00023136"/>
    </source>
</evidence>
<dbReference type="GO" id="GO:0004671">
    <property type="term" value="F:protein C-terminal S-isoprenylcysteine carboxyl O-methyltransferase activity"/>
    <property type="evidence" value="ECO:0007669"/>
    <property type="project" value="UniProtKB-EC"/>
</dbReference>
<feature type="transmembrane region" description="Helical" evidence="10">
    <location>
        <begin position="182"/>
        <end position="201"/>
    </location>
</feature>
<dbReference type="AlphaFoldDB" id="A0A9P4HPJ6"/>
<evidence type="ECO:0000313" key="11">
    <source>
        <dbReference type="EMBL" id="KAF2084101.1"/>
    </source>
</evidence>
<keyword evidence="10" id="KW-0256">Endoplasmic reticulum</keyword>
<evidence type="ECO:0000256" key="7">
    <source>
        <dbReference type="ARBA" id="ARBA00022692"/>
    </source>
</evidence>
<organism evidence="11 12">
    <name type="scientific">Saccharata proteae CBS 121410</name>
    <dbReference type="NCBI Taxonomy" id="1314787"/>
    <lineage>
        <taxon>Eukaryota</taxon>
        <taxon>Fungi</taxon>
        <taxon>Dikarya</taxon>
        <taxon>Ascomycota</taxon>
        <taxon>Pezizomycotina</taxon>
        <taxon>Dothideomycetes</taxon>
        <taxon>Dothideomycetes incertae sedis</taxon>
        <taxon>Botryosphaeriales</taxon>
        <taxon>Saccharataceae</taxon>
        <taxon>Saccharata</taxon>
    </lineage>
</organism>
<keyword evidence="5" id="KW-0808">Transferase</keyword>
<comment type="similarity">
    <text evidence="2 10">Belongs to the class VI-like SAM-binding methyltransferase superfamily. Isoprenylcysteine carboxyl methyltransferase family.</text>
</comment>
<dbReference type="PROSITE" id="PS51564">
    <property type="entry name" value="SAM_ICMT"/>
    <property type="match status" value="1"/>
</dbReference>
<dbReference type="PANTHER" id="PTHR12714">
    <property type="entry name" value="PROTEIN-S ISOPRENYLCYSTEINE O-METHYLTRANSFERASE"/>
    <property type="match status" value="1"/>
</dbReference>
<accession>A0A9P4HPJ6</accession>
<evidence type="ECO:0000256" key="6">
    <source>
        <dbReference type="ARBA" id="ARBA00022691"/>
    </source>
</evidence>
<comment type="caution">
    <text evidence="10">Lacks conserved residue(s) required for the propagation of feature annotation.</text>
</comment>
<feature type="non-terminal residue" evidence="11">
    <location>
        <position position="1"/>
    </location>
</feature>
<keyword evidence="6 10" id="KW-0949">S-adenosyl-L-methionine</keyword>
<evidence type="ECO:0000256" key="4">
    <source>
        <dbReference type="ARBA" id="ARBA00022603"/>
    </source>
</evidence>
<feature type="non-terminal residue" evidence="11">
    <location>
        <position position="234"/>
    </location>
</feature>
<protein>
    <recommendedName>
        <fullName evidence="3 10">Protein-S-isoprenylcysteine O-methyltransferase</fullName>
        <ecNumber evidence="3 10">2.1.1.100</ecNumber>
    </recommendedName>
</protein>
<evidence type="ECO:0000256" key="2">
    <source>
        <dbReference type="ARBA" id="ARBA00009140"/>
    </source>
</evidence>
<dbReference type="Gene3D" id="1.20.120.1630">
    <property type="match status" value="1"/>
</dbReference>
<dbReference type="OrthoDB" id="422086at2759"/>
<dbReference type="InterPro" id="IPR007269">
    <property type="entry name" value="ICMT_MeTrfase"/>
</dbReference>
<keyword evidence="7 10" id="KW-0812">Transmembrane</keyword>
<name>A0A9P4HPJ6_9PEZI</name>
<dbReference type="PANTHER" id="PTHR12714:SF9">
    <property type="entry name" value="PROTEIN-S-ISOPRENYLCYSTEINE O-METHYLTRANSFERASE"/>
    <property type="match status" value="1"/>
</dbReference>
<reference evidence="11" key="1">
    <citation type="journal article" date="2020" name="Stud. Mycol.">
        <title>101 Dothideomycetes genomes: a test case for predicting lifestyles and emergence of pathogens.</title>
        <authorList>
            <person name="Haridas S."/>
            <person name="Albert R."/>
            <person name="Binder M."/>
            <person name="Bloem J."/>
            <person name="Labutti K."/>
            <person name="Salamov A."/>
            <person name="Andreopoulos B."/>
            <person name="Baker S."/>
            <person name="Barry K."/>
            <person name="Bills G."/>
            <person name="Bluhm B."/>
            <person name="Cannon C."/>
            <person name="Castanera R."/>
            <person name="Culley D."/>
            <person name="Daum C."/>
            <person name="Ezra D."/>
            <person name="Gonzalez J."/>
            <person name="Henrissat B."/>
            <person name="Kuo A."/>
            <person name="Liang C."/>
            <person name="Lipzen A."/>
            <person name="Lutzoni F."/>
            <person name="Magnuson J."/>
            <person name="Mondo S."/>
            <person name="Nolan M."/>
            <person name="Ohm R."/>
            <person name="Pangilinan J."/>
            <person name="Park H.-J."/>
            <person name="Ramirez L."/>
            <person name="Alfaro M."/>
            <person name="Sun H."/>
            <person name="Tritt A."/>
            <person name="Yoshinaga Y."/>
            <person name="Zwiers L.-H."/>
            <person name="Turgeon B."/>
            <person name="Goodwin S."/>
            <person name="Spatafora J."/>
            <person name="Crous P."/>
            <person name="Grigoriev I."/>
        </authorList>
    </citation>
    <scope>NUCLEOTIDE SEQUENCE</scope>
    <source>
        <strain evidence="11">CBS 121410</strain>
    </source>
</reference>
<evidence type="ECO:0000256" key="10">
    <source>
        <dbReference type="RuleBase" id="RU362022"/>
    </source>
</evidence>
<evidence type="ECO:0000313" key="12">
    <source>
        <dbReference type="Proteomes" id="UP000799776"/>
    </source>
</evidence>
<dbReference type="EC" id="2.1.1.100" evidence="3 10"/>
<evidence type="ECO:0000256" key="5">
    <source>
        <dbReference type="ARBA" id="ARBA00022679"/>
    </source>
</evidence>
<evidence type="ECO:0000256" key="1">
    <source>
        <dbReference type="ARBA" id="ARBA00004141"/>
    </source>
</evidence>
<dbReference type="GO" id="GO:0032259">
    <property type="term" value="P:methylation"/>
    <property type="evidence" value="ECO:0007669"/>
    <property type="project" value="UniProtKB-KW"/>
</dbReference>
<evidence type="ECO:0000256" key="8">
    <source>
        <dbReference type="ARBA" id="ARBA00022989"/>
    </source>
</evidence>
<keyword evidence="4 10" id="KW-0489">Methyltransferase</keyword>
<keyword evidence="8 10" id="KW-1133">Transmembrane helix</keyword>
<dbReference type="EMBL" id="ML978746">
    <property type="protein sequence ID" value="KAF2084101.1"/>
    <property type="molecule type" value="Genomic_DNA"/>
</dbReference>
<dbReference type="InterPro" id="IPR025770">
    <property type="entry name" value="PPMT_MeTrfase"/>
</dbReference>
<dbReference type="GO" id="GO:0005789">
    <property type="term" value="C:endoplasmic reticulum membrane"/>
    <property type="evidence" value="ECO:0007669"/>
    <property type="project" value="UniProtKB-SubCell"/>
</dbReference>
<comment type="catalytic activity">
    <reaction evidence="10">
        <text>[protein]-C-terminal S-[(2E,6E)-farnesyl]-L-cysteine + S-adenosyl-L-methionine = [protein]-C-terminal S-[(2E,6E)-farnesyl]-L-cysteine methyl ester + S-adenosyl-L-homocysteine</text>
        <dbReference type="Rhea" id="RHEA:21672"/>
        <dbReference type="Rhea" id="RHEA-COMP:12125"/>
        <dbReference type="Rhea" id="RHEA-COMP:12126"/>
        <dbReference type="ChEBI" id="CHEBI:57856"/>
        <dbReference type="ChEBI" id="CHEBI:59789"/>
        <dbReference type="ChEBI" id="CHEBI:90510"/>
        <dbReference type="ChEBI" id="CHEBI:90511"/>
        <dbReference type="EC" id="2.1.1.100"/>
    </reaction>
</comment>
<gene>
    <name evidence="11" type="ORF">K490DRAFT_6208</name>
</gene>
<feature type="transmembrane region" description="Helical" evidence="10">
    <location>
        <begin position="12"/>
        <end position="35"/>
    </location>
</feature>
<dbReference type="Proteomes" id="UP000799776">
    <property type="component" value="Unassembled WGS sequence"/>
</dbReference>
<feature type="transmembrane region" description="Helical" evidence="10">
    <location>
        <begin position="41"/>
        <end position="61"/>
    </location>
</feature>
<evidence type="ECO:0000256" key="3">
    <source>
        <dbReference type="ARBA" id="ARBA00012151"/>
    </source>
</evidence>
<comment type="caution">
    <text evidence="11">The sequence shown here is derived from an EMBL/GenBank/DDBJ whole genome shotgun (WGS) entry which is preliminary data.</text>
</comment>
<comment type="subcellular location">
    <subcellularLocation>
        <location evidence="10">Endoplasmic reticulum membrane</location>
        <topology evidence="10">Multi-pass membrane protein</topology>
    </subcellularLocation>
    <subcellularLocation>
        <location evidence="1">Membrane</location>
        <topology evidence="1">Multi-pass membrane protein</topology>
    </subcellularLocation>
</comment>
<dbReference type="Pfam" id="PF04140">
    <property type="entry name" value="ICMT"/>
    <property type="match status" value="1"/>
</dbReference>
<sequence>LLPGQSRSLSGVAFRAFILGTVLGLSVGGTLYLAFKLDSTLWRAPFFIAVLALFHFLEFWITARYNTPTAKTTAFLLSNGREYQIAHSAALCEHLITHFFFPDFQNAVISIPYPWTVCAGLVAVALGQAVRSAAMAQAGTNFNHQVQSKKNKGHELVTSGVYAWLRHPSYFGFFWWGLGTQLVLGNVVCLAAYTVVLWRFFSHRIFHEEKFLVSFFGEDYVKFRARTSVGIPGI</sequence>
<proteinExistence type="inferred from homology"/>